<keyword evidence="5 10" id="KW-0145">Chemotaxis</keyword>
<evidence type="ECO:0000256" key="5">
    <source>
        <dbReference type="ARBA" id="ARBA00022500"/>
    </source>
</evidence>
<accession>A0ABU5IEH5</accession>
<keyword evidence="12" id="KW-1185">Reference proteome</keyword>
<keyword evidence="10" id="KW-0997">Cell inner membrane</keyword>
<feature type="transmembrane region" description="Helical" evidence="10">
    <location>
        <begin position="19"/>
        <end position="40"/>
    </location>
</feature>
<keyword evidence="6 10" id="KW-0812">Transmembrane</keyword>
<keyword evidence="4" id="KW-1003">Cell membrane</keyword>
<evidence type="ECO:0000256" key="8">
    <source>
        <dbReference type="ARBA" id="ARBA00022989"/>
    </source>
</evidence>
<evidence type="ECO:0000256" key="3">
    <source>
        <dbReference type="ARBA" id="ARBA00008281"/>
    </source>
</evidence>
<comment type="function">
    <text evidence="1 10">Controls the rotational direction of flagella during chemotaxis.</text>
</comment>
<name>A0ABU5IEH5_9BURK</name>
<gene>
    <name evidence="11" type="ORF">SM757_13190</name>
</gene>
<evidence type="ECO:0000313" key="12">
    <source>
        <dbReference type="Proteomes" id="UP001293718"/>
    </source>
</evidence>
<organism evidence="11 12">
    <name type="scientific">Azohydromonas lata</name>
    <dbReference type="NCBI Taxonomy" id="45677"/>
    <lineage>
        <taxon>Bacteria</taxon>
        <taxon>Pseudomonadati</taxon>
        <taxon>Pseudomonadota</taxon>
        <taxon>Betaproteobacteria</taxon>
        <taxon>Burkholderiales</taxon>
        <taxon>Sphaerotilaceae</taxon>
        <taxon>Azohydromonas</taxon>
    </lineage>
</organism>
<evidence type="ECO:0000256" key="1">
    <source>
        <dbReference type="ARBA" id="ARBA00002254"/>
    </source>
</evidence>
<keyword evidence="9 10" id="KW-0472">Membrane</keyword>
<dbReference type="RefSeq" id="WP_066342722.1">
    <property type="nucleotide sequence ID" value="NZ_JAXOJX010000019.1"/>
</dbReference>
<keyword evidence="11" id="KW-0966">Cell projection</keyword>
<comment type="caution">
    <text evidence="11">The sequence shown here is derived from an EMBL/GenBank/DDBJ whole genome shotgun (WGS) entry which is preliminary data.</text>
</comment>
<reference evidence="11 12" key="1">
    <citation type="submission" date="2023-11" db="EMBL/GenBank/DDBJ databases">
        <title>Draft genome of Azohydromonas lata strain H1 (DSM1123), a polyhydroxyalkanoate producer.</title>
        <authorList>
            <person name="Traversa D."/>
            <person name="D'Addabbo P."/>
            <person name="Pazzani C."/>
            <person name="Manzari C."/>
            <person name="Chiara M."/>
            <person name="Scrascia M."/>
        </authorList>
    </citation>
    <scope>NUCLEOTIDE SEQUENCE [LARGE SCALE GENOMIC DNA]</scope>
    <source>
        <strain evidence="11 12">H1</strain>
    </source>
</reference>
<evidence type="ECO:0000256" key="6">
    <source>
        <dbReference type="ARBA" id="ARBA00022692"/>
    </source>
</evidence>
<dbReference type="InterPro" id="IPR005503">
    <property type="entry name" value="FliL"/>
</dbReference>
<evidence type="ECO:0000256" key="10">
    <source>
        <dbReference type="RuleBase" id="RU364125"/>
    </source>
</evidence>
<evidence type="ECO:0000313" key="11">
    <source>
        <dbReference type="EMBL" id="MDZ5457529.1"/>
    </source>
</evidence>
<keyword evidence="11" id="KW-0282">Flagellum</keyword>
<evidence type="ECO:0000256" key="9">
    <source>
        <dbReference type="ARBA" id="ARBA00023136"/>
    </source>
</evidence>
<keyword evidence="8 10" id="KW-1133">Transmembrane helix</keyword>
<evidence type="ECO:0000256" key="7">
    <source>
        <dbReference type="ARBA" id="ARBA00022779"/>
    </source>
</evidence>
<dbReference type="PANTHER" id="PTHR35091:SF2">
    <property type="entry name" value="FLAGELLAR PROTEIN FLIL"/>
    <property type="match status" value="1"/>
</dbReference>
<proteinExistence type="inferred from homology"/>
<evidence type="ECO:0000256" key="2">
    <source>
        <dbReference type="ARBA" id="ARBA00004162"/>
    </source>
</evidence>
<protein>
    <recommendedName>
        <fullName evidence="10">Flagellar protein FliL</fullName>
    </recommendedName>
</protein>
<dbReference type="Pfam" id="PF03748">
    <property type="entry name" value="FliL"/>
    <property type="match status" value="1"/>
</dbReference>
<keyword evidence="7 10" id="KW-0283">Flagellar rotation</keyword>
<keyword evidence="11" id="KW-0969">Cilium</keyword>
<dbReference type="Proteomes" id="UP001293718">
    <property type="component" value="Unassembled WGS sequence"/>
</dbReference>
<comment type="subcellular location">
    <subcellularLocation>
        <location evidence="10">Cell inner membrane</location>
    </subcellularLocation>
    <subcellularLocation>
        <location evidence="2">Cell membrane</location>
        <topology evidence="2">Single-pass membrane protein</topology>
    </subcellularLocation>
</comment>
<sequence>MSAAAALAVDTPKKGHKKLIIIVLAVVVLLAAAAGGFMVFKARTAHAEEDEVEVDAAPAKNKQPEAFDPKHAPLFVNLEPITINLADRDVDRYAQIVIALEVEDDKSSDHVKAFMPVIRNNLLMAVANKTSEDVRTDGGRRLLAAEMQAQALRPLGYDLNAEDFMESDASAHAGAGKRKKSHKPAKLPIKAVNFVNFIVQ</sequence>
<evidence type="ECO:0000256" key="4">
    <source>
        <dbReference type="ARBA" id="ARBA00022475"/>
    </source>
</evidence>
<comment type="similarity">
    <text evidence="3 10">Belongs to the FliL family.</text>
</comment>
<dbReference type="EMBL" id="JAXOJX010000019">
    <property type="protein sequence ID" value="MDZ5457529.1"/>
    <property type="molecule type" value="Genomic_DNA"/>
</dbReference>
<dbReference type="PANTHER" id="PTHR35091">
    <property type="entry name" value="FLAGELLAR PROTEIN FLIL"/>
    <property type="match status" value="1"/>
</dbReference>